<dbReference type="SUPFAM" id="SSF54631">
    <property type="entry name" value="CBS-domain pair"/>
    <property type="match status" value="1"/>
</dbReference>
<name>F6DU19_DESRL</name>
<dbReference type="OrthoDB" id="9790355at2"/>
<dbReference type="Proteomes" id="UP000009234">
    <property type="component" value="Chromosome"/>
</dbReference>
<keyword evidence="5" id="KW-1185">Reference proteome</keyword>
<dbReference type="SMART" id="SM00116">
    <property type="entry name" value="CBS"/>
    <property type="match status" value="2"/>
</dbReference>
<feature type="domain" description="CBS" evidence="3">
    <location>
        <begin position="7"/>
        <end position="64"/>
    </location>
</feature>
<dbReference type="PANTHER" id="PTHR43080:SF26">
    <property type="entry name" value="REGULATORY PROTEIN"/>
    <property type="match status" value="1"/>
</dbReference>
<dbReference type="EMBL" id="CP002780">
    <property type="protein sequence ID" value="AEG60094.1"/>
    <property type="molecule type" value="Genomic_DNA"/>
</dbReference>
<keyword evidence="1 2" id="KW-0129">CBS domain</keyword>
<accession>F6DU19</accession>
<reference evidence="5" key="1">
    <citation type="submission" date="2011-05" db="EMBL/GenBank/DDBJ databases">
        <title>Complete sequence of Desulfotomaculum ruminis DSM 2154.</title>
        <authorList>
            <person name="Lucas S."/>
            <person name="Copeland A."/>
            <person name="Lapidus A."/>
            <person name="Cheng J.-F."/>
            <person name="Goodwin L."/>
            <person name="Pitluck S."/>
            <person name="Lu M."/>
            <person name="Detter J.C."/>
            <person name="Han C."/>
            <person name="Tapia R."/>
            <person name="Land M."/>
            <person name="Hauser L."/>
            <person name="Kyrpides N."/>
            <person name="Ivanova N."/>
            <person name="Mikhailova N."/>
            <person name="Pagani I."/>
            <person name="Stams A.J.M."/>
            <person name="Plugge C.M."/>
            <person name="Muyzer G."/>
            <person name="Kuever J."/>
            <person name="Parshina S.N."/>
            <person name="Ivanova A.E."/>
            <person name="Nazina T.N."/>
            <person name="Brambilla E."/>
            <person name="Spring S."/>
            <person name="Klenk H.-P."/>
            <person name="Woyke T."/>
        </authorList>
    </citation>
    <scope>NUCLEOTIDE SEQUENCE [LARGE SCALE GENOMIC DNA]</scope>
    <source>
        <strain evidence="5">ATCC 23193 / DSM 2154 / NCIB 8452 / DL</strain>
    </source>
</reference>
<dbReference type="RefSeq" id="WP_013841858.1">
    <property type="nucleotide sequence ID" value="NC_015589.1"/>
</dbReference>
<dbReference type="PROSITE" id="PS51371">
    <property type="entry name" value="CBS"/>
    <property type="match status" value="2"/>
</dbReference>
<dbReference type="AlphaFoldDB" id="F6DU19"/>
<dbReference type="HOGENOM" id="CLU_040681_9_0_9"/>
<gene>
    <name evidence="4" type="ordered locus">Desru_1832</name>
</gene>
<sequence length="148" mass="16071">MKVKEIMRSDVITVTKDMTIQEVAEVLVTHNISGVPVVDEAGSLVGMVTEGDLLHKESNPRIPKFFGLLGGLIYFGGVDQYKEDFKKLAALKAAEIMTSKVITVSGEEEVGQVATLMIDNNIKRIPVVENGKMIGIVSRADIVKTLAK</sequence>
<dbReference type="InterPro" id="IPR046342">
    <property type="entry name" value="CBS_dom_sf"/>
</dbReference>
<dbReference type="STRING" id="696281.Desru_1832"/>
<evidence type="ECO:0000256" key="1">
    <source>
        <dbReference type="ARBA" id="ARBA00023122"/>
    </source>
</evidence>
<dbReference type="PANTHER" id="PTHR43080">
    <property type="entry name" value="CBS DOMAIN-CONTAINING PROTEIN CBSX3, MITOCHONDRIAL"/>
    <property type="match status" value="1"/>
</dbReference>
<dbReference type="KEGG" id="dru:Desru_1832"/>
<dbReference type="Gene3D" id="3.10.580.10">
    <property type="entry name" value="CBS-domain"/>
    <property type="match status" value="1"/>
</dbReference>
<dbReference type="InterPro" id="IPR051257">
    <property type="entry name" value="Diverse_CBS-Domain"/>
</dbReference>
<dbReference type="Pfam" id="PF00571">
    <property type="entry name" value="CBS"/>
    <property type="match status" value="2"/>
</dbReference>
<reference evidence="4 5" key="2">
    <citation type="journal article" date="2012" name="Stand. Genomic Sci.">
        <title>Complete genome sequence of the sulfate-reducing firmicute Desulfotomaculum ruminis type strain (DL(T)).</title>
        <authorList>
            <person name="Spring S."/>
            <person name="Visser M."/>
            <person name="Lu M."/>
            <person name="Copeland A."/>
            <person name="Lapidus A."/>
            <person name="Lucas S."/>
            <person name="Cheng J.F."/>
            <person name="Han C."/>
            <person name="Tapia R."/>
            <person name="Goodwin L.A."/>
            <person name="Pitluck S."/>
            <person name="Ivanova N."/>
            <person name="Land M."/>
            <person name="Hauser L."/>
            <person name="Larimer F."/>
            <person name="Rohde M."/>
            <person name="Goker M."/>
            <person name="Detter J.C."/>
            <person name="Kyrpides N.C."/>
            <person name="Woyke T."/>
            <person name="Schaap P.J."/>
            <person name="Plugge C.M."/>
            <person name="Muyzer G."/>
            <person name="Kuever J."/>
            <person name="Pereira I.A."/>
            <person name="Parshina S.N."/>
            <person name="Bernier-Latmani R."/>
            <person name="Stams A.J."/>
            <person name="Klenk H.P."/>
        </authorList>
    </citation>
    <scope>NUCLEOTIDE SEQUENCE [LARGE SCALE GENOMIC DNA]</scope>
    <source>
        <strain evidence="5">ATCC 23193 / DSM 2154 / NCIB 8452 / DL</strain>
    </source>
</reference>
<evidence type="ECO:0000259" key="3">
    <source>
        <dbReference type="PROSITE" id="PS51371"/>
    </source>
</evidence>
<protein>
    <submittedName>
        <fullName evidence="4">CBS domain containing protein</fullName>
    </submittedName>
</protein>
<dbReference type="InterPro" id="IPR000644">
    <property type="entry name" value="CBS_dom"/>
</dbReference>
<evidence type="ECO:0000256" key="2">
    <source>
        <dbReference type="PROSITE-ProRule" id="PRU00703"/>
    </source>
</evidence>
<evidence type="ECO:0000313" key="4">
    <source>
        <dbReference type="EMBL" id="AEG60094.1"/>
    </source>
</evidence>
<evidence type="ECO:0000313" key="5">
    <source>
        <dbReference type="Proteomes" id="UP000009234"/>
    </source>
</evidence>
<proteinExistence type="predicted"/>
<dbReference type="CDD" id="cd04586">
    <property type="entry name" value="CBS_pair_BON_assoc"/>
    <property type="match status" value="1"/>
</dbReference>
<organism evidence="4 5">
    <name type="scientific">Desulforamulus ruminis (strain ATCC 23193 / DSM 2154 / NCIMB 8452 / DL)</name>
    <name type="common">Desulfotomaculum ruminis</name>
    <dbReference type="NCBI Taxonomy" id="696281"/>
    <lineage>
        <taxon>Bacteria</taxon>
        <taxon>Bacillati</taxon>
        <taxon>Bacillota</taxon>
        <taxon>Clostridia</taxon>
        <taxon>Eubacteriales</taxon>
        <taxon>Peptococcaceae</taxon>
        <taxon>Desulforamulus</taxon>
    </lineage>
</organism>
<feature type="domain" description="CBS" evidence="3">
    <location>
        <begin position="97"/>
        <end position="148"/>
    </location>
</feature>
<dbReference type="eggNOG" id="COG0517">
    <property type="taxonomic scope" value="Bacteria"/>
</dbReference>